<evidence type="ECO:0000256" key="1">
    <source>
        <dbReference type="ARBA" id="ARBA00000900"/>
    </source>
</evidence>
<feature type="region of interest" description="Disordered" evidence="9">
    <location>
        <begin position="164"/>
        <end position="186"/>
    </location>
</feature>
<gene>
    <name evidence="11" type="ORF">FOXG_12509</name>
</gene>
<dbReference type="GO" id="GO:0005634">
    <property type="term" value="C:nucleus"/>
    <property type="evidence" value="ECO:0007669"/>
    <property type="project" value="TreeGrafter"/>
</dbReference>
<dbReference type="SMART" id="SM00184">
    <property type="entry name" value="RING"/>
    <property type="match status" value="1"/>
</dbReference>
<comment type="catalytic activity">
    <reaction evidence="1">
        <text>S-ubiquitinyl-[E2 ubiquitin-conjugating enzyme]-L-cysteine + [acceptor protein]-L-lysine = [E2 ubiquitin-conjugating enzyme]-L-cysteine + N(6)-ubiquitinyl-[acceptor protein]-L-lysine.</text>
        <dbReference type="EC" id="2.3.2.27"/>
    </reaction>
</comment>
<keyword evidence="4" id="KW-0479">Metal-binding</keyword>
<dbReference type="Gene3D" id="3.30.40.10">
    <property type="entry name" value="Zinc/RING finger domain, C3HC4 (zinc finger)"/>
    <property type="match status" value="1"/>
</dbReference>
<dbReference type="VEuPathDB" id="FungiDB:FOXG_12509"/>
<evidence type="ECO:0000256" key="2">
    <source>
        <dbReference type="ARBA" id="ARBA00012483"/>
    </source>
</evidence>
<evidence type="ECO:0000256" key="3">
    <source>
        <dbReference type="ARBA" id="ARBA00022679"/>
    </source>
</evidence>
<dbReference type="EMBL" id="DS231713">
    <property type="protein sequence ID" value="KNB13859.1"/>
    <property type="molecule type" value="Genomic_DNA"/>
</dbReference>
<feature type="compositionally biased region" description="Low complexity" evidence="9">
    <location>
        <begin position="313"/>
        <end position="324"/>
    </location>
</feature>
<proteinExistence type="predicted"/>
<dbReference type="CDD" id="cd16454">
    <property type="entry name" value="RING-H2_PA-TM-RING"/>
    <property type="match status" value="1"/>
</dbReference>
<dbReference type="GO" id="GO:0008270">
    <property type="term" value="F:zinc ion binding"/>
    <property type="evidence" value="ECO:0007669"/>
    <property type="project" value="UniProtKB-KW"/>
</dbReference>
<dbReference type="Pfam" id="PF13639">
    <property type="entry name" value="zf-RING_2"/>
    <property type="match status" value="1"/>
</dbReference>
<dbReference type="GO" id="GO:0006511">
    <property type="term" value="P:ubiquitin-dependent protein catabolic process"/>
    <property type="evidence" value="ECO:0007669"/>
    <property type="project" value="TreeGrafter"/>
</dbReference>
<feature type="domain" description="RING-type" evidence="10">
    <location>
        <begin position="263"/>
        <end position="304"/>
    </location>
</feature>
<organism evidence="11 12">
    <name type="scientific">Fusarium oxysporum f. sp. lycopersici (strain 4287 / CBS 123668 / FGSC 9935 / NRRL 34936)</name>
    <name type="common">Fusarium vascular wilt of tomato</name>
    <dbReference type="NCBI Taxonomy" id="426428"/>
    <lineage>
        <taxon>Eukaryota</taxon>
        <taxon>Fungi</taxon>
        <taxon>Dikarya</taxon>
        <taxon>Ascomycota</taxon>
        <taxon>Pezizomycotina</taxon>
        <taxon>Sordariomycetes</taxon>
        <taxon>Hypocreomycetidae</taxon>
        <taxon>Hypocreales</taxon>
        <taxon>Nectriaceae</taxon>
        <taxon>Fusarium</taxon>
        <taxon>Fusarium oxysporum species complex</taxon>
    </lineage>
</organism>
<dbReference type="GeneID" id="28953840"/>
<evidence type="ECO:0000256" key="5">
    <source>
        <dbReference type="ARBA" id="ARBA00022771"/>
    </source>
</evidence>
<dbReference type="GO" id="GO:0061630">
    <property type="term" value="F:ubiquitin protein ligase activity"/>
    <property type="evidence" value="ECO:0007669"/>
    <property type="project" value="UniProtKB-EC"/>
</dbReference>
<dbReference type="InterPro" id="IPR013083">
    <property type="entry name" value="Znf_RING/FYVE/PHD"/>
</dbReference>
<dbReference type="Proteomes" id="UP000009097">
    <property type="component" value="Unassembled WGS sequence"/>
</dbReference>
<evidence type="ECO:0000256" key="6">
    <source>
        <dbReference type="ARBA" id="ARBA00022786"/>
    </source>
</evidence>
<keyword evidence="3" id="KW-0808">Transferase</keyword>
<evidence type="ECO:0000256" key="7">
    <source>
        <dbReference type="ARBA" id="ARBA00022833"/>
    </source>
</evidence>
<reference evidence="11" key="1">
    <citation type="submission" date="2007-04" db="EMBL/GenBank/DDBJ databases">
        <authorList>
            <consortium name="The Broad Institute Genome Sequencing Platform"/>
            <person name="Birren B."/>
            <person name="Lander E."/>
            <person name="Galagan J."/>
            <person name="Nusbaum C."/>
            <person name="Devon K."/>
            <person name="Ma L.-J."/>
            <person name="Jaffe D."/>
            <person name="Butler J."/>
            <person name="Alvarez P."/>
            <person name="Gnerre S."/>
            <person name="Grabherr M."/>
            <person name="Kleber M."/>
            <person name="Mauceli E."/>
            <person name="Brockman W."/>
            <person name="MacCallum I.A."/>
            <person name="Young S."/>
            <person name="LaButti K."/>
            <person name="DeCaprio D."/>
            <person name="Crawford M."/>
            <person name="Koehrsen M."/>
            <person name="Engels R."/>
            <person name="Montgomery P."/>
            <person name="Pearson M."/>
            <person name="Howarth C."/>
            <person name="Larson L."/>
            <person name="White J."/>
            <person name="O'Leary S."/>
            <person name="Kodira C."/>
            <person name="Zeng Q."/>
            <person name="Yandava C."/>
            <person name="Alvarado L."/>
            <person name="Kistler C."/>
            <person name="Shim W.-B."/>
            <person name="Kang S."/>
            <person name="Woloshuk C."/>
        </authorList>
    </citation>
    <scope>NUCLEOTIDE SEQUENCE</scope>
    <source>
        <strain evidence="11">4287</strain>
    </source>
</reference>
<keyword evidence="6" id="KW-0833">Ubl conjugation pathway</keyword>
<feature type="compositionally biased region" description="Polar residues" evidence="9">
    <location>
        <begin position="325"/>
        <end position="341"/>
    </location>
</feature>
<dbReference type="KEGG" id="fox:FOXG_12509"/>
<protein>
    <recommendedName>
        <fullName evidence="2">RING-type E3 ubiquitin transferase</fullName>
        <ecNumber evidence="2">2.3.2.27</ecNumber>
    </recommendedName>
</protein>
<dbReference type="FunFam" id="3.30.40.10:FF:000127">
    <property type="entry name" value="E3 ubiquitin-protein ligase RNF181"/>
    <property type="match status" value="1"/>
</dbReference>
<evidence type="ECO:0000256" key="4">
    <source>
        <dbReference type="ARBA" id="ARBA00022723"/>
    </source>
</evidence>
<dbReference type="PROSITE" id="PS50089">
    <property type="entry name" value="ZF_RING_2"/>
    <property type="match status" value="1"/>
</dbReference>
<dbReference type="InterPro" id="IPR001841">
    <property type="entry name" value="Znf_RING"/>
</dbReference>
<keyword evidence="7" id="KW-0862">Zinc</keyword>
<dbReference type="OrthoDB" id="8062037at2759"/>
<evidence type="ECO:0000313" key="11">
    <source>
        <dbReference type="EMBL" id="KNB13859.1"/>
    </source>
</evidence>
<sequence length="405" mass="45441">MSSHAERHGHLDVTTNREVVSCHACANEWYRDESGLRCPECYEEIMEVMDPENDPRGLGHHTSASTSPEHRPYDSDPEGADIHEHILIEFASGRSARVGPDRHHDHHDLVDGPIEHEQFAGRNFGPRTLFRGRAISVTIVSGPIRATPAGPPEASQENFFQNVSRDIGPPSFSENREGSESPRGAPAGLAQRLLDALTTASPLNRTYRDAVHFQEALDRLITDLMQANPQSNLAPPATEEALKNLERKLVDKELLGSEGKADCTICIDEMKEGKMVVFLPCNHWFHEECVTLWLKEHNTCPICRAPIEKTDRSGSNSGNGNNNSVDSSEPQEPNLGLSSNQASPFRMRASFMFISHQYETFHASPHAQSHQIRYSRPPNESQSRLNEALRNILAQQQERERERER</sequence>
<dbReference type="AlphaFoldDB" id="A0A0J9VS86"/>
<feature type="region of interest" description="Disordered" evidence="9">
    <location>
        <begin position="364"/>
        <end position="405"/>
    </location>
</feature>
<reference evidence="11" key="2">
    <citation type="journal article" date="2010" name="Nature">
        <title>Comparative genomics reveals mobile pathogenicity chromosomes in Fusarium.</title>
        <authorList>
            <person name="Ma L.J."/>
            <person name="van der Does H.C."/>
            <person name="Borkovich K.A."/>
            <person name="Coleman J.J."/>
            <person name="Daboussi M.J."/>
            <person name="Di Pietro A."/>
            <person name="Dufresne M."/>
            <person name="Freitag M."/>
            <person name="Grabherr M."/>
            <person name="Henrissat B."/>
            <person name="Houterman P.M."/>
            <person name="Kang S."/>
            <person name="Shim W.B."/>
            <person name="Woloshuk C."/>
            <person name="Xie X."/>
            <person name="Xu J.R."/>
            <person name="Antoniw J."/>
            <person name="Baker S.E."/>
            <person name="Bluhm B.H."/>
            <person name="Breakspear A."/>
            <person name="Brown D.W."/>
            <person name="Butchko R.A."/>
            <person name="Chapman S."/>
            <person name="Coulson R."/>
            <person name="Coutinho P.M."/>
            <person name="Danchin E.G."/>
            <person name="Diener A."/>
            <person name="Gale L.R."/>
            <person name="Gardiner D.M."/>
            <person name="Goff S."/>
            <person name="Hammond-Kosack K.E."/>
            <person name="Hilburn K."/>
            <person name="Hua-Van A."/>
            <person name="Jonkers W."/>
            <person name="Kazan K."/>
            <person name="Kodira C.D."/>
            <person name="Koehrsen M."/>
            <person name="Kumar L."/>
            <person name="Lee Y.H."/>
            <person name="Li L."/>
            <person name="Manners J.M."/>
            <person name="Miranda-Saavedra D."/>
            <person name="Mukherjee M."/>
            <person name="Park G."/>
            <person name="Park J."/>
            <person name="Park S.Y."/>
            <person name="Proctor R.H."/>
            <person name="Regev A."/>
            <person name="Ruiz-Roldan M.C."/>
            <person name="Sain D."/>
            <person name="Sakthikumar S."/>
            <person name="Sykes S."/>
            <person name="Schwartz D.C."/>
            <person name="Turgeon B.G."/>
            <person name="Wapinski I."/>
            <person name="Yoder O."/>
            <person name="Young S."/>
            <person name="Zeng Q."/>
            <person name="Zhou S."/>
            <person name="Galagan J."/>
            <person name="Cuomo C.A."/>
            <person name="Kistler H.C."/>
            <person name="Rep M."/>
        </authorList>
    </citation>
    <scope>NUCLEOTIDE SEQUENCE [LARGE SCALE GENOMIC DNA]</scope>
    <source>
        <strain evidence="11">4287</strain>
    </source>
</reference>
<keyword evidence="5 8" id="KW-0863">Zinc-finger</keyword>
<accession>A0A0J9VS86</accession>
<dbReference type="PANTHER" id="PTHR45931">
    <property type="entry name" value="SI:CH211-59O9.10"/>
    <property type="match status" value="1"/>
</dbReference>
<feature type="region of interest" description="Disordered" evidence="9">
    <location>
        <begin position="52"/>
        <end position="75"/>
    </location>
</feature>
<dbReference type="InterPro" id="IPR051834">
    <property type="entry name" value="RING_finger_E3_ligase"/>
</dbReference>
<evidence type="ECO:0000256" key="9">
    <source>
        <dbReference type="SAM" id="MobiDB-lite"/>
    </source>
</evidence>
<evidence type="ECO:0000259" key="10">
    <source>
        <dbReference type="PROSITE" id="PS50089"/>
    </source>
</evidence>
<evidence type="ECO:0000256" key="8">
    <source>
        <dbReference type="PROSITE-ProRule" id="PRU00175"/>
    </source>
</evidence>
<feature type="compositionally biased region" description="Polar residues" evidence="9">
    <location>
        <begin position="366"/>
        <end position="385"/>
    </location>
</feature>
<dbReference type="PANTHER" id="PTHR45931:SF3">
    <property type="entry name" value="RING ZINC FINGER-CONTAINING PROTEIN"/>
    <property type="match status" value="1"/>
</dbReference>
<name>A0A0J9VS86_FUSO4</name>
<dbReference type="EC" id="2.3.2.27" evidence="2"/>
<dbReference type="GO" id="GO:0016567">
    <property type="term" value="P:protein ubiquitination"/>
    <property type="evidence" value="ECO:0007669"/>
    <property type="project" value="UniProtKB-ARBA"/>
</dbReference>
<dbReference type="SUPFAM" id="SSF57850">
    <property type="entry name" value="RING/U-box"/>
    <property type="match status" value="1"/>
</dbReference>
<evidence type="ECO:0000313" key="12">
    <source>
        <dbReference type="Proteomes" id="UP000009097"/>
    </source>
</evidence>
<feature type="region of interest" description="Disordered" evidence="9">
    <location>
        <begin position="307"/>
        <end position="341"/>
    </location>
</feature>
<dbReference type="RefSeq" id="XP_018251904.1">
    <property type="nucleotide sequence ID" value="XM_018392306.1"/>
</dbReference>